<protein>
    <submittedName>
        <fullName evidence="1">Uncharacterized protein</fullName>
    </submittedName>
</protein>
<sequence>MPEFTYALLQCVRCSHEREVLIQKLQKLWTTPTNTNHVLPLLSVRSGFDLYLRIMKFPPGSEVIMSAVNIPDMVHIVRHHQLQVVPLDISIDTTAPKVELLKDIVTPHTVAIVIAHLYGKMCSIDDIISFAKERNIQVIEDCAECFGGFEKLSHPETDLALFSFGVIKLHTSFGGSIAKIKDIDMYRKMLELHSTYRLQTRLAYMRKVLKYIVLYFCLDVPFVNKNGIRVFQTLGINHKDFAIKENPDNFVSLLNALGVEAYRGATQLTVVEPHNGDPEPFTPSPLDTTSVINSCTAYVPETNCGDDTSVSVKIPAVNKRYPHEAKYLIDHVVYLPINKLVPFHQLNCMLQAIRLAVNVDKTSASRITRVNQVA</sequence>
<dbReference type="PANTHER" id="PTHR30244:SF34">
    <property type="entry name" value="DTDP-4-AMINO-4,6-DIDEOXYGALACTOSE TRANSAMINASE"/>
    <property type="match status" value="1"/>
</dbReference>
<dbReference type="GO" id="GO:0030170">
    <property type="term" value="F:pyridoxal phosphate binding"/>
    <property type="evidence" value="ECO:0007669"/>
    <property type="project" value="TreeGrafter"/>
</dbReference>
<organism evidence="1 2">
    <name type="scientific">Pomacea canaliculata</name>
    <name type="common">Golden apple snail</name>
    <dbReference type="NCBI Taxonomy" id="400727"/>
    <lineage>
        <taxon>Eukaryota</taxon>
        <taxon>Metazoa</taxon>
        <taxon>Spiralia</taxon>
        <taxon>Lophotrochozoa</taxon>
        <taxon>Mollusca</taxon>
        <taxon>Gastropoda</taxon>
        <taxon>Caenogastropoda</taxon>
        <taxon>Architaenioglossa</taxon>
        <taxon>Ampullarioidea</taxon>
        <taxon>Ampullariidae</taxon>
        <taxon>Pomacea</taxon>
    </lineage>
</organism>
<dbReference type="EMBL" id="PZQS01000001">
    <property type="protein sequence ID" value="PVD37989.1"/>
    <property type="molecule type" value="Genomic_DNA"/>
</dbReference>
<keyword evidence="2" id="KW-1185">Reference proteome</keyword>
<dbReference type="Pfam" id="PF01041">
    <property type="entry name" value="DegT_DnrJ_EryC1"/>
    <property type="match status" value="1"/>
</dbReference>
<name>A0A2T7PX57_POMCA</name>
<dbReference type="Proteomes" id="UP000245119">
    <property type="component" value="Linkage Group LG1"/>
</dbReference>
<dbReference type="InterPro" id="IPR015424">
    <property type="entry name" value="PyrdxlP-dep_Trfase"/>
</dbReference>
<accession>A0A2T7PX57</accession>
<proteinExistence type="predicted"/>
<evidence type="ECO:0000313" key="2">
    <source>
        <dbReference type="Proteomes" id="UP000245119"/>
    </source>
</evidence>
<dbReference type="PANTHER" id="PTHR30244">
    <property type="entry name" value="TRANSAMINASE"/>
    <property type="match status" value="1"/>
</dbReference>
<dbReference type="SUPFAM" id="SSF53383">
    <property type="entry name" value="PLP-dependent transferases"/>
    <property type="match status" value="1"/>
</dbReference>
<gene>
    <name evidence="1" type="ORF">C0Q70_00592</name>
</gene>
<evidence type="ECO:0000313" key="1">
    <source>
        <dbReference type="EMBL" id="PVD37989.1"/>
    </source>
</evidence>
<dbReference type="GO" id="GO:0000271">
    <property type="term" value="P:polysaccharide biosynthetic process"/>
    <property type="evidence" value="ECO:0007669"/>
    <property type="project" value="TreeGrafter"/>
</dbReference>
<dbReference type="AlphaFoldDB" id="A0A2T7PX57"/>
<comment type="caution">
    <text evidence="1">The sequence shown here is derived from an EMBL/GenBank/DDBJ whole genome shotgun (WGS) entry which is preliminary data.</text>
</comment>
<dbReference type="InterPro" id="IPR000653">
    <property type="entry name" value="DegT/StrS_aminotransferase"/>
</dbReference>
<dbReference type="InterPro" id="IPR015421">
    <property type="entry name" value="PyrdxlP-dep_Trfase_major"/>
</dbReference>
<dbReference type="OrthoDB" id="5955158at2759"/>
<dbReference type="FunFam" id="3.40.640.10:FF:000227">
    <property type="entry name" value="Predicted protein"/>
    <property type="match status" value="1"/>
</dbReference>
<dbReference type="GO" id="GO:0008483">
    <property type="term" value="F:transaminase activity"/>
    <property type="evidence" value="ECO:0007669"/>
    <property type="project" value="TreeGrafter"/>
</dbReference>
<reference evidence="1 2" key="1">
    <citation type="submission" date="2018-04" db="EMBL/GenBank/DDBJ databases">
        <title>The genome of golden apple snail Pomacea canaliculata provides insight into stress tolerance and invasive adaptation.</title>
        <authorList>
            <person name="Liu C."/>
            <person name="Liu B."/>
            <person name="Ren Y."/>
            <person name="Zhang Y."/>
            <person name="Wang H."/>
            <person name="Li S."/>
            <person name="Jiang F."/>
            <person name="Yin L."/>
            <person name="Zhang G."/>
            <person name="Qian W."/>
            <person name="Fan W."/>
        </authorList>
    </citation>
    <scope>NUCLEOTIDE SEQUENCE [LARGE SCALE GENOMIC DNA]</scope>
    <source>
        <strain evidence="1">SZHN2017</strain>
        <tissue evidence="1">Muscle</tissue>
    </source>
</reference>
<dbReference type="Gene3D" id="3.40.640.10">
    <property type="entry name" value="Type I PLP-dependent aspartate aminotransferase-like (Major domain)"/>
    <property type="match status" value="1"/>
</dbReference>